<dbReference type="Proteomes" id="UP000237631">
    <property type="component" value="Unassembled WGS sequence"/>
</dbReference>
<comment type="caution">
    <text evidence="4">The sequence shown here is derived from an EMBL/GenBank/DDBJ whole genome shotgun (WGS) entry which is preliminary data.</text>
</comment>
<dbReference type="STRING" id="357750.A0A2S6BZC0"/>
<dbReference type="AlphaFoldDB" id="A0A2S6BZC0"/>
<dbReference type="Pfam" id="PF25540">
    <property type="entry name" value="DUF7923"/>
    <property type="match status" value="1"/>
</dbReference>
<feature type="domain" description="C3H1-type" evidence="3">
    <location>
        <begin position="418"/>
        <end position="446"/>
    </location>
</feature>
<dbReference type="Pfam" id="PF25542">
    <property type="entry name" value="zf-CCCH_12"/>
    <property type="match status" value="1"/>
</dbReference>
<evidence type="ECO:0000313" key="5">
    <source>
        <dbReference type="Proteomes" id="UP000237631"/>
    </source>
</evidence>
<dbReference type="EMBL" id="PNEN01001655">
    <property type="protein sequence ID" value="PPJ52823.1"/>
    <property type="molecule type" value="Genomic_DNA"/>
</dbReference>
<name>A0A2S6BZC0_9PEZI</name>
<keyword evidence="1" id="KW-0863">Zinc-finger</keyword>
<sequence length="526" mass="59147">MPAEFYIPSASFAPRVLDNTLHHCDNFFKRDLELGFELVGMSKTYADRLEAFRKSDAERDALVAQILQDYEELKLKVGEISDDYRNEVASRRMWQAKAATCERELEQAVSQQKQVAVSISTSSQGYGMGKEGGAEAAHQLHKEVQRHLKAIYPDSNVDDWNMQVWETVVQVVLNLSGLATKLQSCGIIMSPNELLAFGRSFGLAQPLFSFVDVGGGKERADHKLREHLRLYLRIAQCKHVFFAPCHDNGYLPVLESYRREHSSRMTLIETRPAEPGYVELGLRRIQMPTLFRSDNLPGGPVKSMPTVALEAPANLAGMPNAVLSPQPKKLPNRTGLSTQAQNAAIMPKAPSPAPSNESNGSSWATIGKNGGSTKTINIAPQKKPSRKYILVNRYSERLDEDLPRTDPAAENRFQKRTETYGKHCNSYHLLGRCERGEYCDYQHGEKLTAGERLVLMHKARSLSCPKKIACADVICPYGHHCKYGGGHCYFDRCYYADTHTMDLEPAKRIYEDGSEEWLPNYLEKSR</sequence>
<evidence type="ECO:0000259" key="3">
    <source>
        <dbReference type="PROSITE" id="PS50103"/>
    </source>
</evidence>
<dbReference type="InterPro" id="IPR057654">
    <property type="entry name" value="Znf-CCCH_tandem"/>
</dbReference>
<evidence type="ECO:0000256" key="2">
    <source>
        <dbReference type="SAM" id="MobiDB-lite"/>
    </source>
</evidence>
<dbReference type="Pfam" id="PF25543">
    <property type="entry name" value="zf-CCCH_tandem"/>
    <property type="match status" value="1"/>
</dbReference>
<dbReference type="InterPro" id="IPR000571">
    <property type="entry name" value="Znf_CCCH"/>
</dbReference>
<proteinExistence type="predicted"/>
<dbReference type="OrthoDB" id="2270193at2759"/>
<reference evidence="5" key="1">
    <citation type="journal article" date="2017" name="bioRxiv">
        <title>Conservation of a gene cluster reveals novel cercosporin biosynthetic mechanisms and extends production to the genus Colletotrichum.</title>
        <authorList>
            <person name="de Jonge R."/>
            <person name="Ebert M.K."/>
            <person name="Huitt-Roehl C.R."/>
            <person name="Pal P."/>
            <person name="Suttle J.C."/>
            <person name="Spanner R.E."/>
            <person name="Neubauer J.D."/>
            <person name="Jurick W.M.II."/>
            <person name="Stott K.A."/>
            <person name="Secor G.A."/>
            <person name="Thomma B.P.H.J."/>
            <person name="Van de Peer Y."/>
            <person name="Townsend C.A."/>
            <person name="Bolton M.D."/>
        </authorList>
    </citation>
    <scope>NUCLEOTIDE SEQUENCE [LARGE SCALE GENOMIC DNA]</scope>
    <source>
        <strain evidence="5">CBS538.71</strain>
    </source>
</reference>
<accession>A0A2S6BZC0</accession>
<dbReference type="GO" id="GO:0008270">
    <property type="term" value="F:zinc ion binding"/>
    <property type="evidence" value="ECO:0007669"/>
    <property type="project" value="UniProtKB-KW"/>
</dbReference>
<protein>
    <recommendedName>
        <fullName evidence="3">C3H1-type domain-containing protein</fullName>
    </recommendedName>
</protein>
<keyword evidence="5" id="KW-1185">Reference proteome</keyword>
<gene>
    <name evidence="4" type="ORF">CBER1_10973</name>
</gene>
<organism evidence="4 5">
    <name type="scientific">Cercospora berteroae</name>
    <dbReference type="NCBI Taxonomy" id="357750"/>
    <lineage>
        <taxon>Eukaryota</taxon>
        <taxon>Fungi</taxon>
        <taxon>Dikarya</taxon>
        <taxon>Ascomycota</taxon>
        <taxon>Pezizomycotina</taxon>
        <taxon>Dothideomycetes</taxon>
        <taxon>Dothideomycetidae</taxon>
        <taxon>Mycosphaerellales</taxon>
        <taxon>Mycosphaerellaceae</taxon>
        <taxon>Cercospora</taxon>
    </lineage>
</organism>
<keyword evidence="1" id="KW-0479">Metal-binding</keyword>
<evidence type="ECO:0000313" key="4">
    <source>
        <dbReference type="EMBL" id="PPJ52823.1"/>
    </source>
</evidence>
<dbReference type="InterPro" id="IPR057683">
    <property type="entry name" value="DUF7923"/>
</dbReference>
<feature type="compositionally biased region" description="Polar residues" evidence="2">
    <location>
        <begin position="354"/>
        <end position="364"/>
    </location>
</feature>
<dbReference type="PROSITE" id="PS50103">
    <property type="entry name" value="ZF_C3H1"/>
    <property type="match status" value="1"/>
</dbReference>
<feature type="zinc finger region" description="C3H1-type" evidence="1">
    <location>
        <begin position="418"/>
        <end position="446"/>
    </location>
</feature>
<feature type="region of interest" description="Disordered" evidence="2">
    <location>
        <begin position="339"/>
        <end position="379"/>
    </location>
</feature>
<dbReference type="PANTHER" id="PTHR37543:SF1">
    <property type="entry name" value="CCCH ZINC FINGER DNA BINDING PROTEIN (AFU_ORTHOLOGUE AFUA_5G12760)"/>
    <property type="match status" value="1"/>
</dbReference>
<evidence type="ECO:0000256" key="1">
    <source>
        <dbReference type="PROSITE-ProRule" id="PRU00723"/>
    </source>
</evidence>
<keyword evidence="1" id="KW-0862">Zinc</keyword>
<dbReference type="PANTHER" id="PTHR37543">
    <property type="entry name" value="CCCH ZINC FINGER DNA BINDING PROTEIN (AFU_ORTHOLOGUE AFUA_5G12760)"/>
    <property type="match status" value="1"/>
</dbReference>